<dbReference type="AlphaFoldDB" id="A0A0P9D8D8"/>
<name>A0A0P9D8D8_9CHLR</name>
<protein>
    <submittedName>
        <fullName evidence="1">Uncharacterized protein</fullName>
    </submittedName>
</protein>
<sequence length="79" mass="8542">MPPETAIELPDGVRARDVLHLLKEGDGIATRLALRITFIVPLVTGILPDAKVEMTPSMNRACGSIFPAMECVDGRVFAH</sequence>
<proteinExistence type="predicted"/>
<accession>A0A0P9D8D8</accession>
<reference evidence="1 2" key="1">
    <citation type="submission" date="2015-09" db="EMBL/GenBank/DDBJ databases">
        <title>Draft genome sequence of Kouleothrix aurantiaca JCM 19913.</title>
        <authorList>
            <person name="Hemp J."/>
        </authorList>
    </citation>
    <scope>NUCLEOTIDE SEQUENCE [LARGE SCALE GENOMIC DNA]</scope>
    <source>
        <strain evidence="1 2">COM-B</strain>
    </source>
</reference>
<evidence type="ECO:0000313" key="2">
    <source>
        <dbReference type="Proteomes" id="UP000050509"/>
    </source>
</evidence>
<evidence type="ECO:0000313" key="1">
    <source>
        <dbReference type="EMBL" id="KPV51620.1"/>
    </source>
</evidence>
<keyword evidence="2" id="KW-1185">Reference proteome</keyword>
<gene>
    <name evidence="1" type="ORF">SE17_20170</name>
</gene>
<dbReference type="EMBL" id="LJCR01000840">
    <property type="protein sequence ID" value="KPV51620.1"/>
    <property type="molecule type" value="Genomic_DNA"/>
</dbReference>
<comment type="caution">
    <text evidence="1">The sequence shown here is derived from an EMBL/GenBank/DDBJ whole genome shotgun (WGS) entry which is preliminary data.</text>
</comment>
<dbReference type="Proteomes" id="UP000050509">
    <property type="component" value="Unassembled WGS sequence"/>
</dbReference>
<organism evidence="1 2">
    <name type="scientific">Kouleothrix aurantiaca</name>
    <dbReference type="NCBI Taxonomy" id="186479"/>
    <lineage>
        <taxon>Bacteria</taxon>
        <taxon>Bacillati</taxon>
        <taxon>Chloroflexota</taxon>
        <taxon>Chloroflexia</taxon>
        <taxon>Chloroflexales</taxon>
        <taxon>Roseiflexineae</taxon>
        <taxon>Roseiflexaceae</taxon>
        <taxon>Kouleothrix</taxon>
    </lineage>
</organism>